<keyword evidence="3 6" id="KW-0812">Transmembrane</keyword>
<evidence type="ECO:0000256" key="5">
    <source>
        <dbReference type="ARBA" id="ARBA00023136"/>
    </source>
</evidence>
<dbReference type="InterPro" id="IPR000620">
    <property type="entry name" value="EamA_dom"/>
</dbReference>
<name>F0F2J3_9NEIS</name>
<dbReference type="PANTHER" id="PTHR32322">
    <property type="entry name" value="INNER MEMBRANE TRANSPORTER"/>
    <property type="match status" value="1"/>
</dbReference>
<sequence>MTAIRHENRLIINNKYDGRFTEGFGKGAMNTEQQKKYAPMGLVVGCVVFGLGSVIVAHVPVGAYAIAFWRLTVAAVIFVVLSRWSGQRFPANRRAQRFALLAGAMLGADLSLWHESIYAVGPGISTLLNSLQIFWLSMIGVLWFKERLSLLQTGSLLLAVAGVVLIGSPEFRHNGNALWGFVSGVVSGLMLSLSMVFVRKAHQEVHVPIFPMMFHVSLGGMAALVLPMLLFNGHNWLPQTWSDVGWIVVYGAVMQCFAWGMIAFSIPLLPLGLAGLLLLSEPVAALVIDFLFLDKAISGIQWLGAVLTMVAIYLGSLKKGGS</sequence>
<feature type="transmembrane region" description="Helical" evidence="6">
    <location>
        <begin position="271"/>
        <end position="293"/>
    </location>
</feature>
<keyword evidence="9" id="KW-1185">Reference proteome</keyword>
<evidence type="ECO:0000256" key="3">
    <source>
        <dbReference type="ARBA" id="ARBA00022692"/>
    </source>
</evidence>
<evidence type="ECO:0000256" key="6">
    <source>
        <dbReference type="SAM" id="Phobius"/>
    </source>
</evidence>
<feature type="transmembrane region" description="Helical" evidence="6">
    <location>
        <begin position="299"/>
        <end position="317"/>
    </location>
</feature>
<protein>
    <submittedName>
        <fullName evidence="8">Putative membrane protein</fullName>
    </submittedName>
</protein>
<keyword evidence="4 6" id="KW-1133">Transmembrane helix</keyword>
<gene>
    <name evidence="8" type="ORF">HMPREF9098_2328</name>
</gene>
<accession>F0F2J3</accession>
<dbReference type="HOGENOM" id="CLU_033863_0_1_4"/>
<feature type="transmembrane region" description="Helical" evidence="6">
    <location>
        <begin position="126"/>
        <end position="144"/>
    </location>
</feature>
<reference evidence="8 9" key="1">
    <citation type="submission" date="2011-01" db="EMBL/GenBank/DDBJ databases">
        <authorList>
            <person name="Muzny D."/>
            <person name="Qin X."/>
            <person name="Deng J."/>
            <person name="Jiang H."/>
            <person name="Liu Y."/>
            <person name="Qu J."/>
            <person name="Song X.-Z."/>
            <person name="Zhang L."/>
            <person name="Thornton R."/>
            <person name="Coyle M."/>
            <person name="Francisco L."/>
            <person name="Jackson L."/>
            <person name="Javaid M."/>
            <person name="Korchina V."/>
            <person name="Kovar C."/>
            <person name="Mata R."/>
            <person name="Mathew T."/>
            <person name="Ngo R."/>
            <person name="Nguyen L."/>
            <person name="Nguyen N."/>
            <person name="Okwuonu G."/>
            <person name="Ongeri F."/>
            <person name="Pham C."/>
            <person name="Simmons D."/>
            <person name="Wilczek-Boney K."/>
            <person name="Hale W."/>
            <person name="Jakkamsetti A."/>
            <person name="Pham P."/>
            <person name="Ruth R."/>
            <person name="San Lucas F."/>
            <person name="Warren J."/>
            <person name="Zhang J."/>
            <person name="Zhao Z."/>
            <person name="Zhou C."/>
            <person name="Zhu D."/>
            <person name="Lee S."/>
            <person name="Bess C."/>
            <person name="Blankenburg K."/>
            <person name="Forbes L."/>
            <person name="Fu Q."/>
            <person name="Gubbala S."/>
            <person name="Hirani K."/>
            <person name="Jayaseelan J.C."/>
            <person name="Lara F."/>
            <person name="Munidasa M."/>
            <person name="Palculict T."/>
            <person name="Patil S."/>
            <person name="Pu L.-L."/>
            <person name="Saada N."/>
            <person name="Tang L."/>
            <person name="Weissenberger G."/>
            <person name="Zhu Y."/>
            <person name="Hemphill L."/>
            <person name="Shang Y."/>
            <person name="Youmans B."/>
            <person name="Ayvaz T."/>
            <person name="Ross M."/>
            <person name="Santibanez J."/>
            <person name="Aqrawi P."/>
            <person name="Gross S."/>
            <person name="Joshi V."/>
            <person name="Fowler G."/>
            <person name="Nazareth L."/>
            <person name="Reid J."/>
            <person name="Worley K."/>
            <person name="Petrosino J."/>
            <person name="Highlander S."/>
            <person name="Gibbs R."/>
        </authorList>
    </citation>
    <scope>NUCLEOTIDE SEQUENCE [LARGE SCALE GENOMIC DNA]</scope>
    <source>
        <strain evidence="8 9">ATCC 33394</strain>
    </source>
</reference>
<comment type="caution">
    <text evidence="8">The sequence shown here is derived from an EMBL/GenBank/DDBJ whole genome shotgun (WGS) entry which is preliminary data.</text>
</comment>
<dbReference type="SUPFAM" id="SSF103481">
    <property type="entry name" value="Multidrug resistance efflux transporter EmrE"/>
    <property type="match status" value="2"/>
</dbReference>
<feature type="transmembrane region" description="Helical" evidence="6">
    <location>
        <begin position="37"/>
        <end position="61"/>
    </location>
</feature>
<dbReference type="STRING" id="888741.HMPREF9098_2328"/>
<comment type="similarity">
    <text evidence="2">Belongs to the EamA transporter family.</text>
</comment>
<organism evidence="8 9">
    <name type="scientific">Kingella denitrificans ATCC 33394</name>
    <dbReference type="NCBI Taxonomy" id="888741"/>
    <lineage>
        <taxon>Bacteria</taxon>
        <taxon>Pseudomonadati</taxon>
        <taxon>Pseudomonadota</taxon>
        <taxon>Betaproteobacteria</taxon>
        <taxon>Neisseriales</taxon>
        <taxon>Neisseriaceae</taxon>
        <taxon>Kingella</taxon>
    </lineage>
</organism>
<evidence type="ECO:0000259" key="7">
    <source>
        <dbReference type="Pfam" id="PF00892"/>
    </source>
</evidence>
<evidence type="ECO:0000313" key="8">
    <source>
        <dbReference type="EMBL" id="EGC16300.1"/>
    </source>
</evidence>
<dbReference type="InterPro" id="IPR037185">
    <property type="entry name" value="EmrE-like"/>
</dbReference>
<dbReference type="EMBL" id="AEWV01000043">
    <property type="protein sequence ID" value="EGC16300.1"/>
    <property type="molecule type" value="Genomic_DNA"/>
</dbReference>
<feature type="transmembrane region" description="Helical" evidence="6">
    <location>
        <begin position="244"/>
        <end position="264"/>
    </location>
</feature>
<feature type="transmembrane region" description="Helical" evidence="6">
    <location>
        <begin position="98"/>
        <end position="114"/>
    </location>
</feature>
<dbReference type="PANTHER" id="PTHR32322:SF2">
    <property type="entry name" value="EAMA DOMAIN-CONTAINING PROTEIN"/>
    <property type="match status" value="1"/>
</dbReference>
<comment type="subcellular location">
    <subcellularLocation>
        <location evidence="1">Membrane</location>
        <topology evidence="1">Multi-pass membrane protein</topology>
    </subcellularLocation>
</comment>
<feature type="domain" description="EamA" evidence="7">
    <location>
        <begin position="42"/>
        <end position="166"/>
    </location>
</feature>
<evidence type="ECO:0000256" key="2">
    <source>
        <dbReference type="ARBA" id="ARBA00007362"/>
    </source>
</evidence>
<evidence type="ECO:0000256" key="1">
    <source>
        <dbReference type="ARBA" id="ARBA00004141"/>
    </source>
</evidence>
<dbReference type="GO" id="GO:0016020">
    <property type="term" value="C:membrane"/>
    <property type="evidence" value="ECO:0007669"/>
    <property type="project" value="UniProtKB-SubCell"/>
</dbReference>
<feature type="transmembrane region" description="Helical" evidence="6">
    <location>
        <begin position="151"/>
        <end position="171"/>
    </location>
</feature>
<dbReference type="Pfam" id="PF00892">
    <property type="entry name" value="EamA"/>
    <property type="match status" value="2"/>
</dbReference>
<feature type="transmembrane region" description="Helical" evidence="6">
    <location>
        <begin position="67"/>
        <end position="86"/>
    </location>
</feature>
<keyword evidence="5 6" id="KW-0472">Membrane</keyword>
<dbReference type="Proteomes" id="UP000004088">
    <property type="component" value="Unassembled WGS sequence"/>
</dbReference>
<dbReference type="InterPro" id="IPR050638">
    <property type="entry name" value="AA-Vitamin_Transporters"/>
</dbReference>
<feature type="domain" description="EamA" evidence="7">
    <location>
        <begin position="179"/>
        <end position="314"/>
    </location>
</feature>
<evidence type="ECO:0000313" key="9">
    <source>
        <dbReference type="Proteomes" id="UP000004088"/>
    </source>
</evidence>
<feature type="transmembrane region" description="Helical" evidence="6">
    <location>
        <begin position="177"/>
        <end position="198"/>
    </location>
</feature>
<dbReference type="AlphaFoldDB" id="F0F2J3"/>
<feature type="transmembrane region" description="Helical" evidence="6">
    <location>
        <begin position="210"/>
        <end position="232"/>
    </location>
</feature>
<evidence type="ECO:0000256" key="4">
    <source>
        <dbReference type="ARBA" id="ARBA00022989"/>
    </source>
</evidence>
<proteinExistence type="inferred from homology"/>